<dbReference type="SMART" id="SM00327">
    <property type="entry name" value="VWA"/>
    <property type="match status" value="1"/>
</dbReference>
<dbReference type="PANTHER" id="PTHR22550:SF5">
    <property type="entry name" value="LEUCINE ZIPPER PROTEIN 4"/>
    <property type="match status" value="1"/>
</dbReference>
<dbReference type="PROSITE" id="PS50234">
    <property type="entry name" value="VWFA"/>
    <property type="match status" value="1"/>
</dbReference>
<keyword evidence="2 5" id="KW-0812">Transmembrane</keyword>
<name>A0A832A4M3_9BACT</name>
<proteinExistence type="predicted"/>
<keyword evidence="1" id="KW-1003">Cell membrane</keyword>
<gene>
    <name evidence="7" type="ORF">ENS06_02225</name>
</gene>
<dbReference type="AlphaFoldDB" id="A0A832A4M3"/>
<feature type="domain" description="VWFA" evidence="6">
    <location>
        <begin position="93"/>
        <end position="272"/>
    </location>
</feature>
<dbReference type="SUPFAM" id="SSF53300">
    <property type="entry name" value="vWA-like"/>
    <property type="match status" value="1"/>
</dbReference>
<sequence length="341" mass="38439">MTPVVFLNPLGFWAAWVPFVLLALQFRGARRGAQALTSFVSCGQRDLRVMENLPTRDRIGLWLVFIGACSLVVTLARPGWKTETATSKTEGRDVAVVLDVSRSMAAEDLSPNRLAWAKQMVRAWSENIEDDRVALVVFSDRAAVRCPLTHDVSFFRQTLEDVGTESVAGRGTHLAVGLEETLSRVFTEEVERPQVALLLTDGENLQPGLEPVLQKARARRVRWVVVGLGDEGTGARIPVVDETGRKRFLRYKNQEVWSKMDRNFLEHLAADMPGSVFLKAAGSPFAFSQWLRRRMEKEHTAKLDEAQGGQCREWFQIPLGLAWLVLSWDFLRVRRWDGVHG</sequence>
<feature type="transmembrane region" description="Helical" evidence="5">
    <location>
        <begin position="59"/>
        <end position="80"/>
    </location>
</feature>
<dbReference type="InterPro" id="IPR002035">
    <property type="entry name" value="VWF_A"/>
</dbReference>
<dbReference type="PANTHER" id="PTHR22550">
    <property type="entry name" value="SPORE GERMINATION PROTEIN"/>
    <property type="match status" value="1"/>
</dbReference>
<evidence type="ECO:0000256" key="3">
    <source>
        <dbReference type="ARBA" id="ARBA00022989"/>
    </source>
</evidence>
<evidence type="ECO:0000256" key="1">
    <source>
        <dbReference type="ARBA" id="ARBA00022475"/>
    </source>
</evidence>
<keyword evidence="4 5" id="KW-0472">Membrane</keyword>
<evidence type="ECO:0000313" key="7">
    <source>
        <dbReference type="EMBL" id="HFK96125.1"/>
    </source>
</evidence>
<evidence type="ECO:0000259" key="6">
    <source>
        <dbReference type="PROSITE" id="PS50234"/>
    </source>
</evidence>
<evidence type="ECO:0000256" key="5">
    <source>
        <dbReference type="SAM" id="Phobius"/>
    </source>
</evidence>
<accession>A0A832A4M3</accession>
<dbReference type="Pfam" id="PF13519">
    <property type="entry name" value="VWA_2"/>
    <property type="match status" value="1"/>
</dbReference>
<keyword evidence="3 5" id="KW-1133">Transmembrane helix</keyword>
<dbReference type="EMBL" id="DSTK01000009">
    <property type="protein sequence ID" value="HFK96125.1"/>
    <property type="molecule type" value="Genomic_DNA"/>
</dbReference>
<dbReference type="InterPro" id="IPR050768">
    <property type="entry name" value="UPF0353/GerABKA_families"/>
</dbReference>
<feature type="transmembrane region" description="Helical" evidence="5">
    <location>
        <begin position="6"/>
        <end position="24"/>
    </location>
</feature>
<reference evidence="7" key="1">
    <citation type="journal article" date="2020" name="mSystems">
        <title>Genome- and Community-Level Interaction Insights into Carbon Utilization and Element Cycling Functions of Hydrothermarchaeota in Hydrothermal Sediment.</title>
        <authorList>
            <person name="Zhou Z."/>
            <person name="Liu Y."/>
            <person name="Xu W."/>
            <person name="Pan J."/>
            <person name="Luo Z.H."/>
            <person name="Li M."/>
        </authorList>
    </citation>
    <scope>NUCLEOTIDE SEQUENCE [LARGE SCALE GENOMIC DNA]</scope>
    <source>
        <strain evidence="7">SpSt-456</strain>
    </source>
</reference>
<dbReference type="InterPro" id="IPR036465">
    <property type="entry name" value="vWFA_dom_sf"/>
</dbReference>
<organism evidence="7">
    <name type="scientific">Desulfacinum infernum</name>
    <dbReference type="NCBI Taxonomy" id="35837"/>
    <lineage>
        <taxon>Bacteria</taxon>
        <taxon>Pseudomonadati</taxon>
        <taxon>Thermodesulfobacteriota</taxon>
        <taxon>Syntrophobacteria</taxon>
        <taxon>Syntrophobacterales</taxon>
        <taxon>Syntrophobacteraceae</taxon>
        <taxon>Desulfacinum</taxon>
    </lineage>
</organism>
<evidence type="ECO:0000256" key="4">
    <source>
        <dbReference type="ARBA" id="ARBA00023136"/>
    </source>
</evidence>
<comment type="caution">
    <text evidence="7">The sequence shown here is derived from an EMBL/GenBank/DDBJ whole genome shotgun (WGS) entry which is preliminary data.</text>
</comment>
<evidence type="ECO:0000256" key="2">
    <source>
        <dbReference type="ARBA" id="ARBA00022692"/>
    </source>
</evidence>
<protein>
    <submittedName>
        <fullName evidence="7">VWA domain-containing protein</fullName>
    </submittedName>
</protein>
<dbReference type="Gene3D" id="3.40.50.410">
    <property type="entry name" value="von Willebrand factor, type A domain"/>
    <property type="match status" value="1"/>
</dbReference>